<dbReference type="InterPro" id="IPR045494">
    <property type="entry name" value="DUF6436"/>
</dbReference>
<dbReference type="Proteomes" id="UP000443582">
    <property type="component" value="Unassembled WGS sequence"/>
</dbReference>
<gene>
    <name evidence="2" type="ORF">DAY19_03280</name>
</gene>
<evidence type="ECO:0000313" key="2">
    <source>
        <dbReference type="EMBL" id="RZF22808.1"/>
    </source>
</evidence>
<name>A0ABY0IIN8_9BACT</name>
<accession>A0ABY0IIN8</accession>
<evidence type="ECO:0000313" key="3">
    <source>
        <dbReference type="Proteomes" id="UP000443582"/>
    </source>
</evidence>
<protein>
    <recommendedName>
        <fullName evidence="1">DUF6436 domain-containing protein</fullName>
    </recommendedName>
</protein>
<feature type="domain" description="DUF6436" evidence="1">
    <location>
        <begin position="42"/>
        <end position="168"/>
    </location>
</feature>
<dbReference type="EMBL" id="QDKL01000001">
    <property type="protein sequence ID" value="RZF22808.1"/>
    <property type="molecule type" value="Genomic_DNA"/>
</dbReference>
<comment type="caution">
    <text evidence="2">The sequence shown here is derived from an EMBL/GenBank/DDBJ whole genome shotgun (WGS) entry which is preliminary data.</text>
</comment>
<organism evidence="2 3">
    <name type="scientific">Halobacteriovorax vibrionivorans</name>
    <dbReference type="NCBI Taxonomy" id="2152716"/>
    <lineage>
        <taxon>Bacteria</taxon>
        <taxon>Pseudomonadati</taxon>
        <taxon>Bdellovibrionota</taxon>
        <taxon>Bacteriovoracia</taxon>
        <taxon>Bacteriovoracales</taxon>
        <taxon>Halobacteriovoraceae</taxon>
        <taxon>Halobacteriovorax</taxon>
    </lineage>
</organism>
<evidence type="ECO:0000259" key="1">
    <source>
        <dbReference type="Pfam" id="PF20029"/>
    </source>
</evidence>
<sequence>MKKLHVFLIASWVIAVSAVITILHSWHYADLGPEKNKQVEFKNLLPKIKEGHGVAHFITPACSCSQQVYKHLLSRKPLENELAIIIDDNELEFEKNLKAKGYKVQLIETKKLDAEKADMIKGVPLLVIYDNNLETQYVGGYSDKSITPFTKINIQSFLNNIDKKRKIASMPVIGCAVSKKYQKLLDPLGLKYQE</sequence>
<proteinExistence type="predicted"/>
<dbReference type="Pfam" id="PF20029">
    <property type="entry name" value="DUF6436"/>
    <property type="match status" value="1"/>
</dbReference>
<dbReference type="RefSeq" id="WP_114705754.1">
    <property type="nucleotide sequence ID" value="NZ_QDKL01000001.1"/>
</dbReference>
<keyword evidence="3" id="KW-1185">Reference proteome</keyword>
<reference evidence="3" key="1">
    <citation type="journal article" date="2019" name="Int. J. Syst. Evol. Microbiol.">
        <title>Halobacteriovorax valvorus sp. nov., a novel prokaryotic predator isolated from coastal seawater of China.</title>
        <authorList>
            <person name="Chen M.-X."/>
        </authorList>
    </citation>
    <scope>NUCLEOTIDE SEQUENCE [LARGE SCALE GENOMIC DNA]</scope>
    <source>
        <strain evidence="3">BL9</strain>
    </source>
</reference>